<evidence type="ECO:0000313" key="14">
    <source>
        <dbReference type="EMBL" id="NYS23908.1"/>
    </source>
</evidence>
<dbReference type="NCBIfam" id="NF003962">
    <property type="entry name" value="PRK05454.2-5"/>
    <property type="match status" value="1"/>
</dbReference>
<dbReference type="GO" id="GO:0005886">
    <property type="term" value="C:plasma membrane"/>
    <property type="evidence" value="ECO:0007669"/>
    <property type="project" value="UniProtKB-SubCell"/>
</dbReference>
<dbReference type="InterPro" id="IPR029063">
    <property type="entry name" value="SAM-dependent_MTases_sf"/>
</dbReference>
<keyword evidence="15" id="KW-1185">Reference proteome</keyword>
<dbReference type="SUPFAM" id="SSF53335">
    <property type="entry name" value="S-adenosyl-L-methionine-dependent methyltransferases"/>
    <property type="match status" value="1"/>
</dbReference>
<evidence type="ECO:0000256" key="1">
    <source>
        <dbReference type="ARBA" id="ARBA00004429"/>
    </source>
</evidence>
<protein>
    <recommendedName>
        <fullName evidence="4">Glucans biosynthesis glucosyltransferase H</fullName>
    </recommendedName>
</protein>
<feature type="transmembrane region" description="Helical" evidence="12">
    <location>
        <begin position="18"/>
        <end position="36"/>
    </location>
</feature>
<comment type="similarity">
    <text evidence="3">Belongs to the glycosyltransferase 2 family. OpgH subfamily.</text>
</comment>
<dbReference type="SMART" id="SM00828">
    <property type="entry name" value="PKS_MT"/>
    <property type="match status" value="1"/>
</dbReference>
<dbReference type="InterPro" id="IPR041698">
    <property type="entry name" value="Methyltransf_25"/>
</dbReference>
<keyword evidence="9 12" id="KW-0812">Transmembrane</keyword>
<keyword evidence="5" id="KW-1003">Cell membrane</keyword>
<evidence type="ECO:0000256" key="9">
    <source>
        <dbReference type="ARBA" id="ARBA00022692"/>
    </source>
</evidence>
<dbReference type="InterPro" id="IPR020803">
    <property type="entry name" value="MeTfrase_dom"/>
</dbReference>
<dbReference type="Gene3D" id="3.90.550.10">
    <property type="entry name" value="Spore Coat Polysaccharide Biosynthesis Protein SpsA, Chain A"/>
    <property type="match status" value="1"/>
</dbReference>
<dbReference type="Pfam" id="PF13632">
    <property type="entry name" value="Glyco_trans_2_3"/>
    <property type="match status" value="1"/>
</dbReference>
<feature type="domain" description="Polyketide synthase-like methyltransferase" evidence="13">
    <location>
        <begin position="558"/>
        <end position="782"/>
    </location>
</feature>
<name>A0A7Z0HX33_9RHOB</name>
<dbReference type="GO" id="GO:0016758">
    <property type="term" value="F:hexosyltransferase activity"/>
    <property type="evidence" value="ECO:0007669"/>
    <property type="project" value="TreeGrafter"/>
</dbReference>
<feature type="transmembrane region" description="Helical" evidence="12">
    <location>
        <begin position="378"/>
        <end position="399"/>
    </location>
</feature>
<accession>A0A7Z0HX33</accession>
<dbReference type="Pfam" id="PF13649">
    <property type="entry name" value="Methyltransf_25"/>
    <property type="match status" value="1"/>
</dbReference>
<sequence>MDRPRAPMTLTPARCRQLWLAGAVTGALVSLLWLGVDLPATNPWLAGVVLALFAFNAFWLAGAAITALMGRGGVPASPSPRAAPARARTAVLWLVCGEDPDPIAARIAVFRRGLRRAGLQGVCDIFILSDTASPQARAAEARVFAPLGVRYRNRAEPEGRKPGNLQDWIAAHGADYDSMLVLDADSGFSAERLAGLRARMAAEPDLGLIQCAIRLRPGQSRLAGMQRLSARLCGAGFAHGLARLSGDAGNYWGHNALIRTRAFAEVTPLPALPGRAPMGGVILSHDFIEAAALRRAGWKVVIDPEARGSFEDSPESVQAHHRRDRRWAQGNLQHLRLIGARGLHPASRLHLLAGIQSYLSAPIWLMLVVMLGSGAVHATWAALAPLGATLALLMVPKLAGLARWRQGRMTPSRRATLRRALWGELAQTTLFAPLAMIRRTGFVLAVAAGRDSGWQPAGSAASATAAPGRPEAIAGGVIALAVTAPQMMLGGGAGAALLAATVVVPVVGPLLAAPWLIRWFDAPRPGTNAVAAYYDASTRRFLAIGGSGAALAIHRPLWAEGLAGVEAASAHVNTLVATAAEAALGRLPAQVCDLGCGVGGTLLHLARRWPGAHLTGVTLSAEQVRLARGFARARGLERQVQVVQSDFTCPPLLPRADLVIAIESHVHTDSAAGFLRAARAHLRPGGVLIIVDDMLATDPERLDPRGQGLVAAFRRGWRLGHVSPAAGLIAEARAQAFDPVEQRDLSPLLRLDRWRDRALRLAGPLADALGLGRVPLFANMIGGNALTQAHRAGIMGYRMVVLRDAVARRATPSPQPGRSAA</sequence>
<feature type="transmembrane region" description="Helical" evidence="12">
    <location>
        <begin position="48"/>
        <end position="69"/>
    </location>
</feature>
<evidence type="ECO:0000256" key="2">
    <source>
        <dbReference type="ARBA" id="ARBA00005001"/>
    </source>
</evidence>
<organism evidence="14 15">
    <name type="scientific">Rhabdonatronobacter sediminivivens</name>
    <dbReference type="NCBI Taxonomy" id="2743469"/>
    <lineage>
        <taxon>Bacteria</taxon>
        <taxon>Pseudomonadati</taxon>
        <taxon>Pseudomonadota</taxon>
        <taxon>Alphaproteobacteria</taxon>
        <taxon>Rhodobacterales</taxon>
        <taxon>Paracoccaceae</taxon>
        <taxon>Rhabdonatronobacter</taxon>
    </lineage>
</organism>
<dbReference type="PANTHER" id="PTHR43867:SF5">
    <property type="entry name" value="GLUCANS BIOSYNTHESIS GLUCOSYLTRANSFERASE H"/>
    <property type="match status" value="1"/>
</dbReference>
<evidence type="ECO:0000256" key="6">
    <source>
        <dbReference type="ARBA" id="ARBA00022519"/>
    </source>
</evidence>
<comment type="pathway">
    <text evidence="2">Glycan metabolism; osmoregulated periplasmic glucan (OPG) biosynthesis.</text>
</comment>
<dbReference type="InterPro" id="IPR029044">
    <property type="entry name" value="Nucleotide-diphossugar_trans"/>
</dbReference>
<evidence type="ECO:0000256" key="10">
    <source>
        <dbReference type="ARBA" id="ARBA00022989"/>
    </source>
</evidence>
<evidence type="ECO:0000256" key="4">
    <source>
        <dbReference type="ARBA" id="ARBA00020585"/>
    </source>
</evidence>
<proteinExistence type="inferred from homology"/>
<dbReference type="InterPro" id="IPR001173">
    <property type="entry name" value="Glyco_trans_2-like"/>
</dbReference>
<keyword evidence="11 12" id="KW-0472">Membrane</keyword>
<evidence type="ECO:0000256" key="12">
    <source>
        <dbReference type="SAM" id="Phobius"/>
    </source>
</evidence>
<feature type="transmembrane region" description="Helical" evidence="12">
    <location>
        <begin position="495"/>
        <end position="517"/>
    </location>
</feature>
<evidence type="ECO:0000256" key="11">
    <source>
        <dbReference type="ARBA" id="ARBA00023136"/>
    </source>
</evidence>
<evidence type="ECO:0000313" key="15">
    <source>
        <dbReference type="Proteomes" id="UP000529417"/>
    </source>
</evidence>
<feature type="transmembrane region" description="Helical" evidence="12">
    <location>
        <begin position="351"/>
        <end position="372"/>
    </location>
</feature>
<keyword evidence="6" id="KW-0997">Cell inner membrane</keyword>
<dbReference type="Proteomes" id="UP000529417">
    <property type="component" value="Unassembled WGS sequence"/>
</dbReference>
<gene>
    <name evidence="14" type="primary">mdoH</name>
    <name evidence="14" type="ORF">HUK65_02810</name>
</gene>
<evidence type="ECO:0000256" key="5">
    <source>
        <dbReference type="ARBA" id="ARBA00022475"/>
    </source>
</evidence>
<evidence type="ECO:0000256" key="3">
    <source>
        <dbReference type="ARBA" id="ARBA00009337"/>
    </source>
</evidence>
<dbReference type="SUPFAM" id="SSF53448">
    <property type="entry name" value="Nucleotide-diphospho-sugar transferases"/>
    <property type="match status" value="1"/>
</dbReference>
<keyword evidence="7" id="KW-0328">Glycosyltransferase</keyword>
<comment type="subcellular location">
    <subcellularLocation>
        <location evidence="1">Cell inner membrane</location>
        <topology evidence="1">Multi-pass membrane protein</topology>
    </subcellularLocation>
</comment>
<evidence type="ECO:0000259" key="13">
    <source>
        <dbReference type="SMART" id="SM00828"/>
    </source>
</evidence>
<comment type="caution">
    <text evidence="14">The sequence shown here is derived from an EMBL/GenBank/DDBJ whole genome shotgun (WGS) entry which is preliminary data.</text>
</comment>
<dbReference type="Gene3D" id="3.40.50.150">
    <property type="entry name" value="Vaccinia Virus protein VP39"/>
    <property type="match status" value="1"/>
</dbReference>
<dbReference type="AlphaFoldDB" id="A0A7Z0HX33"/>
<dbReference type="PANTHER" id="PTHR43867">
    <property type="entry name" value="CELLULOSE SYNTHASE CATALYTIC SUBUNIT A [UDP-FORMING]"/>
    <property type="match status" value="1"/>
</dbReference>
<evidence type="ECO:0000256" key="8">
    <source>
        <dbReference type="ARBA" id="ARBA00022679"/>
    </source>
</evidence>
<dbReference type="InterPro" id="IPR050321">
    <property type="entry name" value="Glycosyltr_2/OpgH_subfam"/>
</dbReference>
<reference evidence="14 15" key="1">
    <citation type="journal article" date="2000" name="Arch. Microbiol.">
        <title>Rhodobaca bogoriensis gen. nov. and sp. nov., an alkaliphilic purple nonsulfur bacterium from African Rift Valley soda lakes.</title>
        <authorList>
            <person name="Milford A.D."/>
            <person name="Achenbach L.A."/>
            <person name="Jung D.O."/>
            <person name="Madigan M.T."/>
        </authorList>
    </citation>
    <scope>NUCLEOTIDE SEQUENCE [LARGE SCALE GENOMIC DNA]</scope>
    <source>
        <strain evidence="14 15">2376</strain>
    </source>
</reference>
<dbReference type="CDD" id="cd02440">
    <property type="entry name" value="AdoMet_MTases"/>
    <property type="match status" value="1"/>
</dbReference>
<keyword evidence="10 12" id="KW-1133">Transmembrane helix</keyword>
<dbReference type="EMBL" id="JACBXS010000004">
    <property type="protein sequence ID" value="NYS23908.1"/>
    <property type="molecule type" value="Genomic_DNA"/>
</dbReference>
<evidence type="ECO:0000256" key="7">
    <source>
        <dbReference type="ARBA" id="ARBA00022676"/>
    </source>
</evidence>
<keyword evidence="8 14" id="KW-0808">Transferase</keyword>